<dbReference type="EMBL" id="JARAKH010000025">
    <property type="protein sequence ID" value="KAK8390682.1"/>
    <property type="molecule type" value="Genomic_DNA"/>
</dbReference>
<keyword evidence="3" id="KW-1185">Reference proteome</keyword>
<dbReference type="AlphaFoldDB" id="A0AAW0TVR9"/>
<feature type="region of interest" description="Disordered" evidence="1">
    <location>
        <begin position="1"/>
        <end position="24"/>
    </location>
</feature>
<sequence>MRGGEADGRRGGREGQAGRQDRENSAASCFCAWVSVPSRPSRHVLWRQLAELLRFQRCSVAVFVINPLFPGDYVVLLGLTVLLRPLQLKFPACQTLWACSVASNELPSVLSLETPHL</sequence>
<name>A0AAW0TVR9_SCYPA</name>
<evidence type="ECO:0000313" key="2">
    <source>
        <dbReference type="EMBL" id="KAK8390682.1"/>
    </source>
</evidence>
<reference evidence="2 3" key="1">
    <citation type="submission" date="2023-03" db="EMBL/GenBank/DDBJ databases">
        <title>High-quality genome of Scylla paramamosain provides insights in environmental adaptation.</title>
        <authorList>
            <person name="Zhang L."/>
        </authorList>
    </citation>
    <scope>NUCLEOTIDE SEQUENCE [LARGE SCALE GENOMIC DNA]</scope>
    <source>
        <strain evidence="2">LZ_2023a</strain>
        <tissue evidence="2">Muscle</tissue>
    </source>
</reference>
<dbReference type="Proteomes" id="UP001487740">
    <property type="component" value="Unassembled WGS sequence"/>
</dbReference>
<evidence type="ECO:0000313" key="3">
    <source>
        <dbReference type="Proteomes" id="UP001487740"/>
    </source>
</evidence>
<comment type="caution">
    <text evidence="2">The sequence shown here is derived from an EMBL/GenBank/DDBJ whole genome shotgun (WGS) entry which is preliminary data.</text>
</comment>
<protein>
    <submittedName>
        <fullName evidence="2">Uncharacterized protein</fullName>
    </submittedName>
</protein>
<gene>
    <name evidence="2" type="ORF">O3P69_010412</name>
</gene>
<evidence type="ECO:0000256" key="1">
    <source>
        <dbReference type="SAM" id="MobiDB-lite"/>
    </source>
</evidence>
<organism evidence="2 3">
    <name type="scientific">Scylla paramamosain</name>
    <name type="common">Mud crab</name>
    <dbReference type="NCBI Taxonomy" id="85552"/>
    <lineage>
        <taxon>Eukaryota</taxon>
        <taxon>Metazoa</taxon>
        <taxon>Ecdysozoa</taxon>
        <taxon>Arthropoda</taxon>
        <taxon>Crustacea</taxon>
        <taxon>Multicrustacea</taxon>
        <taxon>Malacostraca</taxon>
        <taxon>Eumalacostraca</taxon>
        <taxon>Eucarida</taxon>
        <taxon>Decapoda</taxon>
        <taxon>Pleocyemata</taxon>
        <taxon>Brachyura</taxon>
        <taxon>Eubrachyura</taxon>
        <taxon>Portunoidea</taxon>
        <taxon>Portunidae</taxon>
        <taxon>Portuninae</taxon>
        <taxon>Scylla</taxon>
    </lineage>
</organism>
<proteinExistence type="predicted"/>
<feature type="compositionally biased region" description="Basic and acidic residues" evidence="1">
    <location>
        <begin position="1"/>
        <end position="13"/>
    </location>
</feature>
<accession>A0AAW0TVR9</accession>